<name>A0AAD8L2J7_TARER</name>
<comment type="caution">
    <text evidence="2">The sequence shown here is derived from an EMBL/GenBank/DDBJ whole genome shotgun (WGS) entry which is preliminary data.</text>
</comment>
<keyword evidence="3" id="KW-1185">Reference proteome</keyword>
<proteinExistence type="predicted"/>
<evidence type="ECO:0000256" key="1">
    <source>
        <dbReference type="SAM" id="MobiDB-lite"/>
    </source>
</evidence>
<organism evidence="2 3">
    <name type="scientific">Tagetes erecta</name>
    <name type="common">African marigold</name>
    <dbReference type="NCBI Taxonomy" id="13708"/>
    <lineage>
        <taxon>Eukaryota</taxon>
        <taxon>Viridiplantae</taxon>
        <taxon>Streptophyta</taxon>
        <taxon>Embryophyta</taxon>
        <taxon>Tracheophyta</taxon>
        <taxon>Spermatophyta</taxon>
        <taxon>Magnoliopsida</taxon>
        <taxon>eudicotyledons</taxon>
        <taxon>Gunneridae</taxon>
        <taxon>Pentapetalae</taxon>
        <taxon>asterids</taxon>
        <taxon>campanulids</taxon>
        <taxon>Asterales</taxon>
        <taxon>Asteraceae</taxon>
        <taxon>Asteroideae</taxon>
        <taxon>Heliantheae alliance</taxon>
        <taxon>Tageteae</taxon>
        <taxon>Tagetes</taxon>
    </lineage>
</organism>
<feature type="region of interest" description="Disordered" evidence="1">
    <location>
        <begin position="50"/>
        <end position="93"/>
    </location>
</feature>
<evidence type="ECO:0000313" key="3">
    <source>
        <dbReference type="Proteomes" id="UP001229421"/>
    </source>
</evidence>
<reference evidence="2" key="1">
    <citation type="journal article" date="2023" name="bioRxiv">
        <title>Improved chromosome-level genome assembly for marigold (Tagetes erecta).</title>
        <authorList>
            <person name="Jiang F."/>
            <person name="Yuan L."/>
            <person name="Wang S."/>
            <person name="Wang H."/>
            <person name="Xu D."/>
            <person name="Wang A."/>
            <person name="Fan W."/>
        </authorList>
    </citation>
    <scope>NUCLEOTIDE SEQUENCE</scope>
    <source>
        <strain evidence="2">WSJ</strain>
        <tissue evidence="2">Leaf</tissue>
    </source>
</reference>
<evidence type="ECO:0000313" key="2">
    <source>
        <dbReference type="EMBL" id="KAK1434255.1"/>
    </source>
</evidence>
<accession>A0AAD8L2J7</accession>
<gene>
    <name evidence="2" type="ORF">QVD17_11175</name>
</gene>
<dbReference type="EMBL" id="JAUHHV010000002">
    <property type="protein sequence ID" value="KAK1434255.1"/>
    <property type="molecule type" value="Genomic_DNA"/>
</dbReference>
<dbReference type="Proteomes" id="UP001229421">
    <property type="component" value="Unassembled WGS sequence"/>
</dbReference>
<protein>
    <submittedName>
        <fullName evidence="2">Uncharacterized protein</fullName>
    </submittedName>
</protein>
<feature type="compositionally biased region" description="Low complexity" evidence="1">
    <location>
        <begin position="50"/>
        <end position="67"/>
    </location>
</feature>
<sequence length="114" mass="12831">MVIRSELLRSFIIRRDVVIELKKMVKLVYAQFSFIQHLFVSLLLSSPLSRQPHCTLSSPLLSSTQSPANRLISSPLRRQPPTPSATISKSKSADIKKQTVFFLQTADVWSTSSD</sequence>
<dbReference type="AlphaFoldDB" id="A0AAD8L2J7"/>